<dbReference type="EMBL" id="AGXZ01000039">
    <property type="protein sequence ID" value="EIY72677.1"/>
    <property type="molecule type" value="Genomic_DNA"/>
</dbReference>
<dbReference type="PATRIC" id="fig|997891.3.peg.4243"/>
<reference evidence="1 2" key="1">
    <citation type="submission" date="2012-02" db="EMBL/GenBank/DDBJ databases">
        <title>The Genome Sequence of Bacteroides vulgatus CL09T03C04.</title>
        <authorList>
            <consortium name="The Broad Institute Genome Sequencing Platform"/>
            <person name="Earl A."/>
            <person name="Ward D."/>
            <person name="Feldgarden M."/>
            <person name="Gevers D."/>
            <person name="Zitomersky N.L."/>
            <person name="Coyne M.J."/>
            <person name="Comstock L.E."/>
            <person name="Young S.K."/>
            <person name="Zeng Q."/>
            <person name="Gargeya S."/>
            <person name="Fitzgerald M."/>
            <person name="Haas B."/>
            <person name="Abouelleil A."/>
            <person name="Alvarado L."/>
            <person name="Arachchi H.M."/>
            <person name="Berlin A."/>
            <person name="Chapman S.B."/>
            <person name="Gearin G."/>
            <person name="Goldberg J."/>
            <person name="Griggs A."/>
            <person name="Gujja S."/>
            <person name="Hansen M."/>
            <person name="Heiman D."/>
            <person name="Howarth C."/>
            <person name="Larimer J."/>
            <person name="Lui A."/>
            <person name="MacDonald P.J.P."/>
            <person name="McCowen C."/>
            <person name="Montmayeur A."/>
            <person name="Murphy C."/>
            <person name="Neiman D."/>
            <person name="Pearson M."/>
            <person name="Priest M."/>
            <person name="Roberts A."/>
            <person name="Saif S."/>
            <person name="Shea T."/>
            <person name="Sisk P."/>
            <person name="Stolte C."/>
            <person name="Sykes S."/>
            <person name="Wortman J."/>
            <person name="Nusbaum C."/>
            <person name="Birren B."/>
        </authorList>
    </citation>
    <scope>NUCLEOTIDE SEQUENCE [LARGE SCALE GENOMIC DNA]</scope>
    <source>
        <strain evidence="1 2">CL09T03C04</strain>
    </source>
</reference>
<sequence>MKGLTESTLDGYFKKTVELLKLLYEELKQEVFSCDYNRQTKALFQSLIGKSIGDR</sequence>
<gene>
    <name evidence="1" type="ORF">HMPREF1058_04028</name>
</gene>
<accession>I8ZCN2</accession>
<evidence type="ECO:0000313" key="2">
    <source>
        <dbReference type="Proteomes" id="UP000004219"/>
    </source>
</evidence>
<organism evidence="1 2">
    <name type="scientific">Phocaeicola vulgatus CL09T03C04</name>
    <dbReference type="NCBI Taxonomy" id="997891"/>
    <lineage>
        <taxon>Bacteria</taxon>
        <taxon>Pseudomonadati</taxon>
        <taxon>Bacteroidota</taxon>
        <taxon>Bacteroidia</taxon>
        <taxon>Bacteroidales</taxon>
        <taxon>Bacteroidaceae</taxon>
        <taxon>Phocaeicola</taxon>
    </lineage>
</organism>
<dbReference type="Proteomes" id="UP000004219">
    <property type="component" value="Unassembled WGS sequence"/>
</dbReference>
<dbReference type="HOGENOM" id="CLU_3022607_0_0_10"/>
<protein>
    <submittedName>
        <fullName evidence="1">Uncharacterized protein</fullName>
    </submittedName>
</protein>
<keyword evidence="2" id="KW-1185">Reference proteome</keyword>
<dbReference type="AlphaFoldDB" id="I8ZCN2"/>
<comment type="caution">
    <text evidence="1">The sequence shown here is derived from an EMBL/GenBank/DDBJ whole genome shotgun (WGS) entry which is preliminary data.</text>
</comment>
<name>I8ZCN2_PHOVU</name>
<dbReference type="RefSeq" id="WP_005853741.1">
    <property type="nucleotide sequence ID" value="NZ_JH724291.1"/>
</dbReference>
<evidence type="ECO:0000313" key="1">
    <source>
        <dbReference type="EMBL" id="EIY72677.1"/>
    </source>
</evidence>
<proteinExistence type="predicted"/>